<protein>
    <submittedName>
        <fullName evidence="3">Uncharacterized protein</fullName>
    </submittedName>
</protein>
<reference evidence="3" key="1">
    <citation type="submission" date="2022-11" db="UniProtKB">
        <authorList>
            <consortium name="WormBaseParasite"/>
        </authorList>
    </citation>
    <scope>IDENTIFICATION</scope>
</reference>
<accession>A0A914WFH9</accession>
<sequence>MISALSMHYRKEEELRKRRIALERWQQEQLARNKEIMAAKQKAISNTHLTASPVRPPQQSISEPALHKVGTNGGGHQETRQPSPSSAHSHHGRKSPNPLTCSSAQSKTPKIKRSSKLPKAKK</sequence>
<feature type="compositionally biased region" description="Polar residues" evidence="1">
    <location>
        <begin position="97"/>
        <end position="108"/>
    </location>
</feature>
<dbReference type="WBParaSite" id="PSAMB.scaffold3766size16966.g22453.t1">
    <property type="protein sequence ID" value="PSAMB.scaffold3766size16966.g22453.t1"/>
    <property type="gene ID" value="PSAMB.scaffold3766size16966.g22453"/>
</dbReference>
<keyword evidence="2" id="KW-1185">Reference proteome</keyword>
<evidence type="ECO:0000313" key="2">
    <source>
        <dbReference type="Proteomes" id="UP000887566"/>
    </source>
</evidence>
<feature type="region of interest" description="Disordered" evidence="1">
    <location>
        <begin position="42"/>
        <end position="122"/>
    </location>
</feature>
<evidence type="ECO:0000256" key="1">
    <source>
        <dbReference type="SAM" id="MobiDB-lite"/>
    </source>
</evidence>
<dbReference type="AlphaFoldDB" id="A0A914WFH9"/>
<name>A0A914WFH9_9BILA</name>
<evidence type="ECO:0000313" key="3">
    <source>
        <dbReference type="WBParaSite" id="PSAMB.scaffold3766size16966.g22453.t1"/>
    </source>
</evidence>
<organism evidence="2 3">
    <name type="scientific">Plectus sambesii</name>
    <dbReference type="NCBI Taxonomy" id="2011161"/>
    <lineage>
        <taxon>Eukaryota</taxon>
        <taxon>Metazoa</taxon>
        <taxon>Ecdysozoa</taxon>
        <taxon>Nematoda</taxon>
        <taxon>Chromadorea</taxon>
        <taxon>Plectida</taxon>
        <taxon>Plectina</taxon>
        <taxon>Plectoidea</taxon>
        <taxon>Plectidae</taxon>
        <taxon>Plectus</taxon>
    </lineage>
</organism>
<dbReference type="Proteomes" id="UP000887566">
    <property type="component" value="Unplaced"/>
</dbReference>
<proteinExistence type="predicted"/>
<feature type="compositionally biased region" description="Basic residues" evidence="1">
    <location>
        <begin position="109"/>
        <end position="122"/>
    </location>
</feature>